<geneLocation type="plasmid" evidence="7">
    <name>pjcm18538 dna</name>
</geneLocation>
<proteinExistence type="predicted"/>
<dbReference type="Pfam" id="PF01266">
    <property type="entry name" value="DAO"/>
    <property type="match status" value="1"/>
</dbReference>
<dbReference type="GO" id="GO:0050660">
    <property type="term" value="F:flavin adenine dinucleotide binding"/>
    <property type="evidence" value="ECO:0007669"/>
    <property type="project" value="InterPro"/>
</dbReference>
<protein>
    <recommendedName>
        <fullName evidence="5">FAD dependent oxidoreductase domain-containing protein</fullName>
    </recommendedName>
</protein>
<evidence type="ECO:0000259" key="5">
    <source>
        <dbReference type="Pfam" id="PF01266"/>
    </source>
</evidence>
<gene>
    <name evidence="6" type="ORF">MARA_40740</name>
</gene>
<keyword evidence="4" id="KW-0560">Oxidoreductase</keyword>
<dbReference type="Gene3D" id="3.30.9.10">
    <property type="entry name" value="D-Amino Acid Oxidase, subunit A, domain 2"/>
    <property type="match status" value="1"/>
</dbReference>
<dbReference type="PANTHER" id="PTHR10961">
    <property type="entry name" value="PEROXISOMAL SARCOSINE OXIDASE"/>
    <property type="match status" value="1"/>
</dbReference>
<dbReference type="Proteomes" id="UP000467428">
    <property type="component" value="Chromosome"/>
</dbReference>
<feature type="domain" description="FAD dependent oxidoreductase" evidence="5">
    <location>
        <begin position="4"/>
        <end position="348"/>
    </location>
</feature>
<name>A0A7I7S2Q8_9MYCO</name>
<evidence type="ECO:0000313" key="7">
    <source>
        <dbReference type="Proteomes" id="UP000467428"/>
    </source>
</evidence>
<organism evidence="6 7">
    <name type="scientific">Mycolicibacterium arabiense</name>
    <dbReference type="NCBI Taxonomy" id="1286181"/>
    <lineage>
        <taxon>Bacteria</taxon>
        <taxon>Bacillati</taxon>
        <taxon>Actinomycetota</taxon>
        <taxon>Actinomycetes</taxon>
        <taxon>Mycobacteriales</taxon>
        <taxon>Mycobacteriaceae</taxon>
        <taxon>Mycolicibacterium</taxon>
    </lineage>
</organism>
<dbReference type="GO" id="GO:0008115">
    <property type="term" value="F:sarcosine oxidase activity"/>
    <property type="evidence" value="ECO:0007669"/>
    <property type="project" value="TreeGrafter"/>
</dbReference>
<dbReference type="SUPFAM" id="SSF54373">
    <property type="entry name" value="FAD-linked reductases, C-terminal domain"/>
    <property type="match status" value="1"/>
</dbReference>
<evidence type="ECO:0000256" key="2">
    <source>
        <dbReference type="ARBA" id="ARBA00022630"/>
    </source>
</evidence>
<evidence type="ECO:0000256" key="3">
    <source>
        <dbReference type="ARBA" id="ARBA00022827"/>
    </source>
</evidence>
<keyword evidence="7" id="KW-1185">Reference proteome</keyword>
<keyword evidence="3" id="KW-0274">FAD</keyword>
<dbReference type="AlphaFoldDB" id="A0A7I7S2Q8"/>
<accession>A0A7I7S2Q8</accession>
<sequence length="389" mass="41725">MKSIVIGAGAWGLPTAAELASRGHDVRLVDRYGVGNPLSSSYGPTRMWRLADPDPSRARLGLRALAAMKRLEERTGATVHEVRGLLWRDPPSNPALAATCAGLGIDHEWVSAADVGDRFPGLRDDGRDAVWLPDGGIVLAERSLRAQFERFTGAGGRFGHARSVVEIEERPNGLTVTYSDMTSEDADVVVIAAGPESSTFLRMLGIDVPLYPYLEQVVHFGDRDSVAHTDAFPCLFDGEAEDRAGRIYAMPTPGLGYKVGLDLPIGDYQAGNPDRTPSTARTEVLRQRIERDFAAVPATVVDAQVCCWTDTPDGQFILDALPSGIVLGCGCIGEGFKYSALMGEILADFAEGRPQDDDVKACSVTRFEGRALLDRSGPTPVGSLTRGAP</sequence>
<dbReference type="InterPro" id="IPR045170">
    <property type="entry name" value="MTOX"/>
</dbReference>
<reference evidence="6 7" key="1">
    <citation type="journal article" date="2019" name="Emerg. Microbes Infect.">
        <title>Comprehensive subspecies identification of 175 nontuberculous mycobacteria species based on 7547 genomic profiles.</title>
        <authorList>
            <person name="Matsumoto Y."/>
            <person name="Kinjo T."/>
            <person name="Motooka D."/>
            <person name="Nabeya D."/>
            <person name="Jung N."/>
            <person name="Uechi K."/>
            <person name="Horii T."/>
            <person name="Iida T."/>
            <person name="Fujita J."/>
            <person name="Nakamura S."/>
        </authorList>
    </citation>
    <scope>NUCLEOTIDE SEQUENCE [LARGE SCALE GENOMIC DNA]</scope>
    <source>
        <strain evidence="6 7">JCM 18538</strain>
    </source>
</reference>
<comment type="cofactor">
    <cofactor evidence="1">
        <name>FAD</name>
        <dbReference type="ChEBI" id="CHEBI:57692"/>
    </cofactor>
</comment>
<evidence type="ECO:0000256" key="1">
    <source>
        <dbReference type="ARBA" id="ARBA00001974"/>
    </source>
</evidence>
<dbReference type="InterPro" id="IPR006076">
    <property type="entry name" value="FAD-dep_OxRdtase"/>
</dbReference>
<dbReference type="PANTHER" id="PTHR10961:SF46">
    <property type="entry name" value="PEROXISOMAL SARCOSINE OXIDASE"/>
    <property type="match status" value="1"/>
</dbReference>
<dbReference type="Gene3D" id="3.50.50.60">
    <property type="entry name" value="FAD/NAD(P)-binding domain"/>
    <property type="match status" value="1"/>
</dbReference>
<evidence type="ECO:0000256" key="4">
    <source>
        <dbReference type="ARBA" id="ARBA00023002"/>
    </source>
</evidence>
<dbReference type="EMBL" id="AP022593">
    <property type="protein sequence ID" value="BBY50606.1"/>
    <property type="molecule type" value="Genomic_DNA"/>
</dbReference>
<dbReference type="KEGG" id="marz:MARA_40740"/>
<keyword evidence="2" id="KW-0285">Flavoprotein</keyword>
<dbReference type="RefSeq" id="WP_235887197.1">
    <property type="nucleotide sequence ID" value="NZ_AP022593.1"/>
</dbReference>
<dbReference type="InterPro" id="IPR036188">
    <property type="entry name" value="FAD/NAD-bd_sf"/>
</dbReference>
<evidence type="ECO:0000313" key="6">
    <source>
        <dbReference type="EMBL" id="BBY50606.1"/>
    </source>
</evidence>
<dbReference type="SUPFAM" id="SSF51905">
    <property type="entry name" value="FAD/NAD(P)-binding domain"/>
    <property type="match status" value="1"/>
</dbReference>